<evidence type="ECO:0000313" key="3">
    <source>
        <dbReference type="EMBL" id="GFU14650.1"/>
    </source>
</evidence>
<keyword evidence="4" id="KW-1185">Reference proteome</keyword>
<keyword evidence="1" id="KW-1133">Transmembrane helix</keyword>
<dbReference type="EMBL" id="BMAW01030014">
    <property type="protein sequence ID" value="GFU14650.1"/>
    <property type="molecule type" value="Genomic_DNA"/>
</dbReference>
<evidence type="ECO:0000313" key="4">
    <source>
        <dbReference type="Proteomes" id="UP000887013"/>
    </source>
</evidence>
<keyword evidence="1" id="KW-0812">Transmembrane</keyword>
<gene>
    <name evidence="3" type="ORF">NPIL_144911</name>
    <name evidence="2" type="ORF">NPIL_210561</name>
</gene>
<dbReference type="EMBL" id="BMAW01058995">
    <property type="protein sequence ID" value="GFT19002.1"/>
    <property type="molecule type" value="Genomic_DNA"/>
</dbReference>
<protein>
    <submittedName>
        <fullName evidence="2">Uncharacterized protein</fullName>
    </submittedName>
</protein>
<organism evidence="2 4">
    <name type="scientific">Nephila pilipes</name>
    <name type="common">Giant wood spider</name>
    <name type="synonym">Nephila maculata</name>
    <dbReference type="NCBI Taxonomy" id="299642"/>
    <lineage>
        <taxon>Eukaryota</taxon>
        <taxon>Metazoa</taxon>
        <taxon>Ecdysozoa</taxon>
        <taxon>Arthropoda</taxon>
        <taxon>Chelicerata</taxon>
        <taxon>Arachnida</taxon>
        <taxon>Araneae</taxon>
        <taxon>Araneomorphae</taxon>
        <taxon>Entelegynae</taxon>
        <taxon>Araneoidea</taxon>
        <taxon>Nephilidae</taxon>
        <taxon>Nephila</taxon>
    </lineage>
</organism>
<keyword evidence="1" id="KW-0472">Membrane</keyword>
<feature type="transmembrane region" description="Helical" evidence="1">
    <location>
        <begin position="43"/>
        <end position="62"/>
    </location>
</feature>
<comment type="caution">
    <text evidence="2">The sequence shown here is derived from an EMBL/GenBank/DDBJ whole genome shotgun (WGS) entry which is preliminary data.</text>
</comment>
<proteinExistence type="predicted"/>
<evidence type="ECO:0000313" key="2">
    <source>
        <dbReference type="EMBL" id="GFT19002.1"/>
    </source>
</evidence>
<evidence type="ECO:0000256" key="1">
    <source>
        <dbReference type="SAM" id="Phobius"/>
    </source>
</evidence>
<accession>A0A8X6NL21</accession>
<dbReference type="AlphaFoldDB" id="A0A8X6NL21"/>
<dbReference type="Proteomes" id="UP000887013">
    <property type="component" value="Unassembled WGS sequence"/>
</dbReference>
<reference evidence="2" key="1">
    <citation type="submission" date="2020-08" db="EMBL/GenBank/DDBJ databases">
        <title>Multicomponent nature underlies the extraordinary mechanical properties of spider dragline silk.</title>
        <authorList>
            <person name="Kono N."/>
            <person name="Nakamura H."/>
            <person name="Mori M."/>
            <person name="Yoshida Y."/>
            <person name="Ohtoshi R."/>
            <person name="Malay A.D."/>
            <person name="Moran D.A.P."/>
            <person name="Tomita M."/>
            <person name="Numata K."/>
            <person name="Arakawa K."/>
        </authorList>
    </citation>
    <scope>NUCLEOTIDE SEQUENCE</scope>
</reference>
<sequence length="115" mass="13114">MEILFFRLYSVIFVILLRTAPQRSLESSQDFGHNIPFILCRNLLQLVILKAFFICLLTLLALPDILMSHAKKGKVTGFEDPLFHPSLLRNIRRRGTLAKTSASIKMEDSSWAPVI</sequence>
<name>A0A8X6NL21_NEPPI</name>